<dbReference type="PROSITE" id="PS50931">
    <property type="entry name" value="HTH_LYSR"/>
    <property type="match status" value="1"/>
</dbReference>
<comment type="similarity">
    <text evidence="1">Belongs to the LysR transcriptional regulatory family.</text>
</comment>
<dbReference type="Gene3D" id="1.10.10.10">
    <property type="entry name" value="Winged helix-like DNA-binding domain superfamily/Winged helix DNA-binding domain"/>
    <property type="match status" value="1"/>
</dbReference>
<dbReference type="Proteomes" id="UP001226867">
    <property type="component" value="Unassembled WGS sequence"/>
</dbReference>
<dbReference type="SUPFAM" id="SSF46785">
    <property type="entry name" value="Winged helix' DNA-binding domain"/>
    <property type="match status" value="1"/>
</dbReference>
<evidence type="ECO:0000256" key="3">
    <source>
        <dbReference type="ARBA" id="ARBA00023125"/>
    </source>
</evidence>
<dbReference type="InterPro" id="IPR036388">
    <property type="entry name" value="WH-like_DNA-bd_sf"/>
</dbReference>
<dbReference type="InterPro" id="IPR005119">
    <property type="entry name" value="LysR_subst-bd"/>
</dbReference>
<accession>A0ABT9S2L4</accession>
<dbReference type="InterPro" id="IPR000847">
    <property type="entry name" value="LysR_HTH_N"/>
</dbReference>
<dbReference type="PRINTS" id="PR00039">
    <property type="entry name" value="HTHLYSR"/>
</dbReference>
<evidence type="ECO:0000313" key="7">
    <source>
        <dbReference type="Proteomes" id="UP001226867"/>
    </source>
</evidence>
<evidence type="ECO:0000256" key="1">
    <source>
        <dbReference type="ARBA" id="ARBA00009437"/>
    </source>
</evidence>
<evidence type="ECO:0000313" key="6">
    <source>
        <dbReference type="EMBL" id="MDP9898021.1"/>
    </source>
</evidence>
<comment type="caution">
    <text evidence="6">The sequence shown here is derived from an EMBL/GenBank/DDBJ whole genome shotgun (WGS) entry which is preliminary data.</text>
</comment>
<dbReference type="InterPro" id="IPR050950">
    <property type="entry name" value="HTH-type_LysR_regulators"/>
</dbReference>
<dbReference type="EMBL" id="JAUSRO010000001">
    <property type="protein sequence ID" value="MDP9898021.1"/>
    <property type="molecule type" value="Genomic_DNA"/>
</dbReference>
<evidence type="ECO:0000256" key="2">
    <source>
        <dbReference type="ARBA" id="ARBA00023015"/>
    </source>
</evidence>
<keyword evidence="4" id="KW-0804">Transcription</keyword>
<dbReference type="InterPro" id="IPR036390">
    <property type="entry name" value="WH_DNA-bd_sf"/>
</dbReference>
<dbReference type="SUPFAM" id="SSF53850">
    <property type="entry name" value="Periplasmic binding protein-like II"/>
    <property type="match status" value="1"/>
</dbReference>
<dbReference type="Pfam" id="PF03466">
    <property type="entry name" value="LysR_substrate"/>
    <property type="match status" value="1"/>
</dbReference>
<evidence type="ECO:0000256" key="4">
    <source>
        <dbReference type="ARBA" id="ARBA00023163"/>
    </source>
</evidence>
<dbReference type="PANTHER" id="PTHR30419:SF30">
    <property type="entry name" value="LYSR FAMILY TRANSCRIPTIONAL REGULATOR"/>
    <property type="match status" value="1"/>
</dbReference>
<dbReference type="Gene3D" id="3.40.190.290">
    <property type="match status" value="1"/>
</dbReference>
<reference evidence="6 7" key="1">
    <citation type="submission" date="2023-07" db="EMBL/GenBank/DDBJ databases">
        <title>Sorghum-associated microbial communities from plants grown in Nebraska, USA.</title>
        <authorList>
            <person name="Schachtman D."/>
        </authorList>
    </citation>
    <scope>NUCLEOTIDE SEQUENCE [LARGE SCALE GENOMIC DNA]</scope>
    <source>
        <strain evidence="6 7">DS1607</strain>
    </source>
</reference>
<dbReference type="CDD" id="cd08440">
    <property type="entry name" value="PBP2_LTTR_like_4"/>
    <property type="match status" value="1"/>
</dbReference>
<feature type="domain" description="HTH lysR-type" evidence="5">
    <location>
        <begin position="3"/>
        <end position="60"/>
    </location>
</feature>
<dbReference type="RefSeq" id="WP_307687842.1">
    <property type="nucleotide sequence ID" value="NZ_JAUSRO010000001.1"/>
</dbReference>
<proteinExistence type="inferred from homology"/>
<gene>
    <name evidence="6" type="ORF">J2W36_000254</name>
</gene>
<keyword evidence="7" id="KW-1185">Reference proteome</keyword>
<name>A0ABT9S2L4_9BURK</name>
<sequence length="296" mass="32101">MKPNLSELQVFVTLAESSHFTRAAERLGISQSSLSAALVKLEKQLGARLFDRHTRACSLTDTGVALLPAARRLLADWEHLLSDARDFAQFTRGRVTVAAPNAQCALLLPPVIRAFRESHPGVRVVLHDVPEHEVHTLVRTGAADLGIATQTDARIDLTATALFTDQFVAVLPPGHALSARRSLEWAQLARESIIGYLPGNPVRRLLDEKLADRGIALDYAFEIALPWTMIGLAREGLGIAVVTMALRPLAQWHGLEVRPIGRPQLARTLVLLRTPGNSLSPAAAAFRDLLTGATPA</sequence>
<dbReference type="PANTHER" id="PTHR30419">
    <property type="entry name" value="HTH-TYPE TRANSCRIPTIONAL REGULATOR YBHD"/>
    <property type="match status" value="1"/>
</dbReference>
<keyword evidence="3" id="KW-0238">DNA-binding</keyword>
<keyword evidence="2" id="KW-0805">Transcription regulation</keyword>
<evidence type="ECO:0000259" key="5">
    <source>
        <dbReference type="PROSITE" id="PS50931"/>
    </source>
</evidence>
<organism evidence="6 7">
    <name type="scientific">Variovorax ginsengisoli</name>
    <dbReference type="NCBI Taxonomy" id="363844"/>
    <lineage>
        <taxon>Bacteria</taxon>
        <taxon>Pseudomonadati</taxon>
        <taxon>Pseudomonadota</taxon>
        <taxon>Betaproteobacteria</taxon>
        <taxon>Burkholderiales</taxon>
        <taxon>Comamonadaceae</taxon>
        <taxon>Variovorax</taxon>
    </lineage>
</organism>
<dbReference type="Pfam" id="PF00126">
    <property type="entry name" value="HTH_1"/>
    <property type="match status" value="1"/>
</dbReference>
<protein>
    <submittedName>
        <fullName evidence="6">LysR family carnitine catabolism transcriptional activator</fullName>
    </submittedName>
</protein>